<gene>
    <name evidence="1" type="ORF">AVEN_150023_1</name>
</gene>
<dbReference type="AlphaFoldDB" id="A0A4Y2K3N4"/>
<reference evidence="1 2" key="1">
    <citation type="journal article" date="2019" name="Sci. Rep.">
        <title>Orb-weaving spider Araneus ventricosus genome elucidates the spidroin gene catalogue.</title>
        <authorList>
            <person name="Kono N."/>
            <person name="Nakamura H."/>
            <person name="Ohtoshi R."/>
            <person name="Moran D.A.P."/>
            <person name="Shinohara A."/>
            <person name="Yoshida Y."/>
            <person name="Fujiwara M."/>
            <person name="Mori M."/>
            <person name="Tomita M."/>
            <person name="Arakawa K."/>
        </authorList>
    </citation>
    <scope>NUCLEOTIDE SEQUENCE [LARGE SCALE GENOMIC DNA]</scope>
</reference>
<name>A0A4Y2K3N4_ARAVE</name>
<comment type="caution">
    <text evidence="1">The sequence shown here is derived from an EMBL/GenBank/DDBJ whole genome shotgun (WGS) entry which is preliminary data.</text>
</comment>
<dbReference type="Proteomes" id="UP000499080">
    <property type="component" value="Unassembled WGS sequence"/>
</dbReference>
<sequence>MLQALSSGCWRLSSYSFSRERGSSKDATSIEFRRFFWLMKWNGDLRSSDTQMKTSLVDITELSANPHELGGNPHVLGGPCSWENEDLSCGEKEKKEVDFDRRSSLDRIPIIASLFECWIFGLVLEITVSHAASCVAERSRVKKLYASV</sequence>
<organism evidence="1 2">
    <name type="scientific">Araneus ventricosus</name>
    <name type="common">Orbweaver spider</name>
    <name type="synonym">Epeira ventricosa</name>
    <dbReference type="NCBI Taxonomy" id="182803"/>
    <lineage>
        <taxon>Eukaryota</taxon>
        <taxon>Metazoa</taxon>
        <taxon>Ecdysozoa</taxon>
        <taxon>Arthropoda</taxon>
        <taxon>Chelicerata</taxon>
        <taxon>Arachnida</taxon>
        <taxon>Araneae</taxon>
        <taxon>Araneomorphae</taxon>
        <taxon>Entelegynae</taxon>
        <taxon>Araneoidea</taxon>
        <taxon>Araneidae</taxon>
        <taxon>Araneus</taxon>
    </lineage>
</organism>
<dbReference type="EMBL" id="BGPR01004144">
    <property type="protein sequence ID" value="GBM96459.1"/>
    <property type="molecule type" value="Genomic_DNA"/>
</dbReference>
<evidence type="ECO:0000313" key="2">
    <source>
        <dbReference type="Proteomes" id="UP000499080"/>
    </source>
</evidence>
<evidence type="ECO:0000313" key="1">
    <source>
        <dbReference type="EMBL" id="GBM96459.1"/>
    </source>
</evidence>
<keyword evidence="2" id="KW-1185">Reference proteome</keyword>
<proteinExistence type="predicted"/>
<protein>
    <submittedName>
        <fullName evidence="1">Uncharacterized protein</fullName>
    </submittedName>
</protein>
<accession>A0A4Y2K3N4</accession>